<comment type="caution">
    <text evidence="2">The sequence shown here is derived from an EMBL/GenBank/DDBJ whole genome shotgun (WGS) entry which is preliminary data.</text>
</comment>
<proteinExistence type="predicted"/>
<gene>
    <name evidence="2" type="ORF">GCM10009798_01190</name>
</gene>
<feature type="region of interest" description="Disordered" evidence="1">
    <location>
        <begin position="52"/>
        <end position="71"/>
    </location>
</feature>
<name>A0ABN2Q714_9ACTN</name>
<dbReference type="RefSeq" id="WP_344041326.1">
    <property type="nucleotide sequence ID" value="NZ_BAAAPB010000001.1"/>
</dbReference>
<sequence>MQTNAVEPIPCPDCGHLVYRPLMAPVGHPQHSCRAVVSGTRADATRCGCSNAAHRMPTTQPRHRLRESQAS</sequence>
<evidence type="ECO:0000256" key="1">
    <source>
        <dbReference type="SAM" id="MobiDB-lite"/>
    </source>
</evidence>
<dbReference type="Proteomes" id="UP001500571">
    <property type="component" value="Unassembled WGS sequence"/>
</dbReference>
<dbReference type="EMBL" id="BAAAPB010000001">
    <property type="protein sequence ID" value="GAA1945980.1"/>
    <property type="molecule type" value="Genomic_DNA"/>
</dbReference>
<evidence type="ECO:0000313" key="3">
    <source>
        <dbReference type="Proteomes" id="UP001500571"/>
    </source>
</evidence>
<evidence type="ECO:0000313" key="2">
    <source>
        <dbReference type="EMBL" id="GAA1945980.1"/>
    </source>
</evidence>
<organism evidence="2 3">
    <name type="scientific">Nocardioides panacihumi</name>
    <dbReference type="NCBI Taxonomy" id="400774"/>
    <lineage>
        <taxon>Bacteria</taxon>
        <taxon>Bacillati</taxon>
        <taxon>Actinomycetota</taxon>
        <taxon>Actinomycetes</taxon>
        <taxon>Propionibacteriales</taxon>
        <taxon>Nocardioidaceae</taxon>
        <taxon>Nocardioides</taxon>
    </lineage>
</organism>
<keyword evidence="3" id="KW-1185">Reference proteome</keyword>
<protein>
    <submittedName>
        <fullName evidence="2">Uncharacterized protein</fullName>
    </submittedName>
</protein>
<accession>A0ABN2Q714</accession>
<reference evidence="2 3" key="1">
    <citation type="journal article" date="2019" name="Int. J. Syst. Evol. Microbiol.">
        <title>The Global Catalogue of Microorganisms (GCM) 10K type strain sequencing project: providing services to taxonomists for standard genome sequencing and annotation.</title>
        <authorList>
            <consortium name="The Broad Institute Genomics Platform"/>
            <consortium name="The Broad Institute Genome Sequencing Center for Infectious Disease"/>
            <person name="Wu L."/>
            <person name="Ma J."/>
        </authorList>
    </citation>
    <scope>NUCLEOTIDE SEQUENCE [LARGE SCALE GENOMIC DNA]</scope>
    <source>
        <strain evidence="2 3">JCM 15309</strain>
    </source>
</reference>